<dbReference type="GO" id="GO:0008234">
    <property type="term" value="F:cysteine-type peptidase activity"/>
    <property type="evidence" value="ECO:0007669"/>
    <property type="project" value="InterPro"/>
</dbReference>
<comment type="similarity">
    <text evidence="1">Belongs to the peptidase C48 family.</text>
</comment>
<dbReference type="GO" id="GO:0006508">
    <property type="term" value="P:proteolysis"/>
    <property type="evidence" value="ECO:0007669"/>
    <property type="project" value="UniProtKB-KW"/>
</dbReference>
<keyword evidence="5" id="KW-0472">Membrane</keyword>
<dbReference type="SUPFAM" id="SSF54001">
    <property type="entry name" value="Cysteine proteinases"/>
    <property type="match status" value="1"/>
</dbReference>
<evidence type="ECO:0000256" key="2">
    <source>
        <dbReference type="ARBA" id="ARBA00022670"/>
    </source>
</evidence>
<name>A0A8X7V5T5_BRACI</name>
<proteinExistence type="inferred from homology"/>
<keyword evidence="3" id="KW-0378">Hydrolase</keyword>
<evidence type="ECO:0000313" key="8">
    <source>
        <dbReference type="Proteomes" id="UP000886595"/>
    </source>
</evidence>
<feature type="compositionally biased region" description="Low complexity" evidence="4">
    <location>
        <begin position="214"/>
        <end position="226"/>
    </location>
</feature>
<protein>
    <recommendedName>
        <fullName evidence="6">Ubiquitin-like protease family profile domain-containing protein</fullName>
    </recommendedName>
</protein>
<feature type="region of interest" description="Disordered" evidence="4">
    <location>
        <begin position="303"/>
        <end position="332"/>
    </location>
</feature>
<keyword evidence="5" id="KW-1133">Transmembrane helix</keyword>
<dbReference type="EMBL" id="JAAMPC010000007">
    <property type="protein sequence ID" value="KAG2304500.1"/>
    <property type="molecule type" value="Genomic_DNA"/>
</dbReference>
<evidence type="ECO:0000256" key="4">
    <source>
        <dbReference type="SAM" id="MobiDB-lite"/>
    </source>
</evidence>
<evidence type="ECO:0000256" key="5">
    <source>
        <dbReference type="SAM" id="Phobius"/>
    </source>
</evidence>
<reference evidence="7 8" key="1">
    <citation type="submission" date="2020-02" db="EMBL/GenBank/DDBJ databases">
        <authorList>
            <person name="Ma Q."/>
            <person name="Huang Y."/>
            <person name="Song X."/>
            <person name="Pei D."/>
        </authorList>
    </citation>
    <scope>NUCLEOTIDE SEQUENCE [LARGE SCALE GENOMIC DNA]</scope>
    <source>
        <strain evidence="7">Sxm20200214</strain>
        <tissue evidence="7">Leaf</tissue>
    </source>
</reference>
<dbReference type="PANTHER" id="PTHR48147">
    <property type="entry name" value="PROTEIN CBG23787"/>
    <property type="match status" value="1"/>
</dbReference>
<keyword evidence="5" id="KW-0812">Transmembrane</keyword>
<evidence type="ECO:0000313" key="7">
    <source>
        <dbReference type="EMBL" id="KAG2304500.1"/>
    </source>
</evidence>
<gene>
    <name evidence="7" type="ORF">Bca52824_033151</name>
</gene>
<dbReference type="InterPro" id="IPR003653">
    <property type="entry name" value="Peptidase_C48_C"/>
</dbReference>
<sequence>MQYCVYAAYGPTIRVFIGDQSAMLMESMVGGFDWNTVYAFYELKQSIWMLYIVAGCLVFYLYLLSSACFAMGSTGSSNQGGYKGSSSRGTLPFRGGGGASSAPSGDYRVLGSEKLDTLIQMVYDLGKRVEVIQNVLGVKVPDGSSNKQDYENAANSDDTKGAPNGENEEEANPGDKRNAADDEEICDEEAISAMQQLREVTSSSQTFTTPNFDTRVTSPTPTYTTPKFDLLSQESRHSGKGAPKVLMRDVGEKSEFQPLVKTKKRSVQQDNQVNDDAEPPLKKKNKGDMGDVALRRSERGQIPSIHTQPPFTGARKKHPIIHPSEPVDKTGKEKNDIMENYFISMCFKRRKHTLIINKVSVNAKWFSDLETPGRKLLKTHIEAGLELLKLRKRNNPDLFLNRTVLVVGVKFLEEIDELYDEFLDDKEASFIRQLKLKKKYWLGIVVNLEKRSITTFNSAAVKYTDASVGAYVNAYAMVLPFMIRNIFKDVNVNTSKFDINVVSEDYPQVLKIEDNGVYVLKLIECHAIRIVDFTKLSEEKIAFIREKLAVDIFLELQ</sequence>
<dbReference type="Gene3D" id="3.40.395.10">
    <property type="entry name" value="Adenoviral Proteinase, Chain A"/>
    <property type="match status" value="1"/>
</dbReference>
<feature type="compositionally biased region" description="Polar residues" evidence="4">
    <location>
        <begin position="198"/>
        <end position="212"/>
    </location>
</feature>
<dbReference type="InterPro" id="IPR038765">
    <property type="entry name" value="Papain-like_cys_pep_sf"/>
</dbReference>
<feature type="compositionally biased region" description="Basic and acidic residues" evidence="4">
    <location>
        <begin position="246"/>
        <end position="255"/>
    </location>
</feature>
<dbReference type="Pfam" id="PF02902">
    <property type="entry name" value="Peptidase_C48"/>
    <property type="match status" value="1"/>
</dbReference>
<dbReference type="Proteomes" id="UP000886595">
    <property type="component" value="Unassembled WGS sequence"/>
</dbReference>
<dbReference type="AlphaFoldDB" id="A0A8X7V5T5"/>
<keyword evidence="2" id="KW-0645">Protease</keyword>
<organism evidence="7 8">
    <name type="scientific">Brassica carinata</name>
    <name type="common">Ethiopian mustard</name>
    <name type="synonym">Abyssinian cabbage</name>
    <dbReference type="NCBI Taxonomy" id="52824"/>
    <lineage>
        <taxon>Eukaryota</taxon>
        <taxon>Viridiplantae</taxon>
        <taxon>Streptophyta</taxon>
        <taxon>Embryophyta</taxon>
        <taxon>Tracheophyta</taxon>
        <taxon>Spermatophyta</taxon>
        <taxon>Magnoliopsida</taxon>
        <taxon>eudicotyledons</taxon>
        <taxon>Gunneridae</taxon>
        <taxon>Pentapetalae</taxon>
        <taxon>rosids</taxon>
        <taxon>malvids</taxon>
        <taxon>Brassicales</taxon>
        <taxon>Brassicaceae</taxon>
        <taxon>Brassiceae</taxon>
        <taxon>Brassica</taxon>
    </lineage>
</organism>
<accession>A0A8X7V5T5</accession>
<feature type="region of interest" description="Disordered" evidence="4">
    <location>
        <begin position="142"/>
        <end position="180"/>
    </location>
</feature>
<keyword evidence="8" id="KW-1185">Reference proteome</keyword>
<dbReference type="PANTHER" id="PTHR48147:SF5">
    <property type="entry name" value="REPEAT-CONTAINING PROTEIN, PUTATIVE-RELATED"/>
    <property type="match status" value="1"/>
</dbReference>
<evidence type="ECO:0000256" key="1">
    <source>
        <dbReference type="ARBA" id="ARBA00005234"/>
    </source>
</evidence>
<feature type="region of interest" description="Disordered" evidence="4">
    <location>
        <begin position="198"/>
        <end position="288"/>
    </location>
</feature>
<evidence type="ECO:0000259" key="6">
    <source>
        <dbReference type="Pfam" id="PF02902"/>
    </source>
</evidence>
<feature type="transmembrane region" description="Helical" evidence="5">
    <location>
        <begin position="48"/>
        <end position="72"/>
    </location>
</feature>
<feature type="domain" description="Ubiquitin-like protease family profile" evidence="6">
    <location>
        <begin position="436"/>
        <end position="555"/>
    </location>
</feature>
<comment type="caution">
    <text evidence="7">The sequence shown here is derived from an EMBL/GenBank/DDBJ whole genome shotgun (WGS) entry which is preliminary data.</text>
</comment>
<evidence type="ECO:0000256" key="3">
    <source>
        <dbReference type="ARBA" id="ARBA00022801"/>
    </source>
</evidence>